<sequence length="349" mass="39262">MYTDVCVLGAGITGLSAAINVQKLIRCVNVTIIADSFGQDTTTPVTRNLFLPIPSSVKGTDPDALRKWFLDGWTHHFTRAKTPEGEESGHSLITGYYLWSEGEAPILSDAVFNFHQLSESELAEEDFPYDKGCRFTTVAVDFKKYFRWLMKEFRQRGGCVLHDTVYSLQELYGKYDIVINCTGMRAREQMSDPRLVPVKGHMVRVKTEPTKNFLVTDDNISVVPSNSSEDCECVDVGYHWKRSEHRPGVMREPTALVLRKARGLIPFLEDCRVVQAWAEKRPSEEPPLVKIEMLNCGSAILPVVHSIGLGTETLTLAWGTGVYVAHLVLDLQRTIKPFAHLMLPFKTLI</sequence>
<evidence type="ECO:0000256" key="5">
    <source>
        <dbReference type="ARBA" id="ARBA00022827"/>
    </source>
</evidence>
<dbReference type="PANTHER" id="PTHR11530">
    <property type="entry name" value="D-AMINO ACID OXIDASE"/>
    <property type="match status" value="1"/>
</dbReference>
<comment type="cofactor">
    <cofactor evidence="1">
        <name>FAD</name>
        <dbReference type="ChEBI" id="CHEBI:57692"/>
    </cofactor>
</comment>
<accession>A0ABM0JK02</accession>
<organism evidence="8 9">
    <name type="scientific">Aplysia californica</name>
    <name type="common">California sea hare</name>
    <dbReference type="NCBI Taxonomy" id="6500"/>
    <lineage>
        <taxon>Eukaryota</taxon>
        <taxon>Metazoa</taxon>
        <taxon>Spiralia</taxon>
        <taxon>Lophotrochozoa</taxon>
        <taxon>Mollusca</taxon>
        <taxon>Gastropoda</taxon>
        <taxon>Heterobranchia</taxon>
        <taxon>Euthyneura</taxon>
        <taxon>Tectipleura</taxon>
        <taxon>Aplysiida</taxon>
        <taxon>Aplysioidea</taxon>
        <taxon>Aplysiidae</taxon>
        <taxon>Aplysia</taxon>
    </lineage>
</organism>
<reference evidence="9" key="1">
    <citation type="submission" date="2025-08" db="UniProtKB">
        <authorList>
            <consortium name="RefSeq"/>
        </authorList>
    </citation>
    <scope>IDENTIFICATION</scope>
</reference>
<dbReference type="Pfam" id="PF01266">
    <property type="entry name" value="DAO"/>
    <property type="match status" value="1"/>
</dbReference>
<keyword evidence="4" id="KW-0285">Flavoprotein</keyword>
<evidence type="ECO:0000256" key="6">
    <source>
        <dbReference type="ARBA" id="ARBA00023002"/>
    </source>
</evidence>
<proteinExistence type="inferred from homology"/>
<dbReference type="Gene3D" id="3.40.50.720">
    <property type="entry name" value="NAD(P)-binding Rossmann-like Domain"/>
    <property type="match status" value="1"/>
</dbReference>
<evidence type="ECO:0000256" key="1">
    <source>
        <dbReference type="ARBA" id="ARBA00001974"/>
    </source>
</evidence>
<dbReference type="Proteomes" id="UP000694888">
    <property type="component" value="Unplaced"/>
</dbReference>
<evidence type="ECO:0000313" key="8">
    <source>
        <dbReference type="Proteomes" id="UP000694888"/>
    </source>
</evidence>
<protein>
    <submittedName>
        <fullName evidence="9">D-aspartate oxidase</fullName>
    </submittedName>
</protein>
<keyword evidence="8" id="KW-1185">Reference proteome</keyword>
<name>A0ABM0JK02_APLCA</name>
<evidence type="ECO:0000256" key="3">
    <source>
        <dbReference type="ARBA" id="ARBA00006730"/>
    </source>
</evidence>
<evidence type="ECO:0000313" key="9">
    <source>
        <dbReference type="RefSeq" id="XP_005095488.2"/>
    </source>
</evidence>
<keyword evidence="5" id="KW-0274">FAD</keyword>
<dbReference type="Gene3D" id="3.30.9.10">
    <property type="entry name" value="D-Amino Acid Oxidase, subunit A, domain 2"/>
    <property type="match status" value="1"/>
</dbReference>
<comment type="similarity">
    <text evidence="3">Belongs to the DAMOX/DASOX family.</text>
</comment>
<evidence type="ECO:0000256" key="2">
    <source>
        <dbReference type="ARBA" id="ARBA00004253"/>
    </source>
</evidence>
<evidence type="ECO:0000259" key="7">
    <source>
        <dbReference type="Pfam" id="PF01266"/>
    </source>
</evidence>
<dbReference type="InterPro" id="IPR023209">
    <property type="entry name" value="DAO"/>
</dbReference>
<feature type="domain" description="FAD dependent oxidoreductase" evidence="7">
    <location>
        <begin position="4"/>
        <end position="327"/>
    </location>
</feature>
<dbReference type="SUPFAM" id="SSF54373">
    <property type="entry name" value="FAD-linked reductases, C-terminal domain"/>
    <property type="match status" value="1"/>
</dbReference>
<dbReference type="SUPFAM" id="SSF51971">
    <property type="entry name" value="Nucleotide-binding domain"/>
    <property type="match status" value="1"/>
</dbReference>
<dbReference type="GeneID" id="101854489"/>
<dbReference type="RefSeq" id="XP_005095488.2">
    <property type="nucleotide sequence ID" value="XM_005095431.3"/>
</dbReference>
<dbReference type="InterPro" id="IPR006076">
    <property type="entry name" value="FAD-dep_OxRdtase"/>
</dbReference>
<gene>
    <name evidence="9" type="primary">LOC101854489</name>
</gene>
<comment type="subcellular location">
    <subcellularLocation>
        <location evidence="2">Peroxisome matrix</location>
    </subcellularLocation>
</comment>
<evidence type="ECO:0000256" key="4">
    <source>
        <dbReference type="ARBA" id="ARBA00022630"/>
    </source>
</evidence>
<keyword evidence="6" id="KW-0560">Oxidoreductase</keyword>
<dbReference type="PANTHER" id="PTHR11530:SF11">
    <property type="entry name" value="D-ASPARTATE OXIDASE"/>
    <property type="match status" value="1"/>
</dbReference>